<dbReference type="PROSITE" id="PS01125">
    <property type="entry name" value="ROK"/>
    <property type="match status" value="1"/>
</dbReference>
<dbReference type="GO" id="GO:0004340">
    <property type="term" value="F:glucokinase activity"/>
    <property type="evidence" value="ECO:0007669"/>
    <property type="project" value="UniProtKB-EC"/>
</dbReference>
<evidence type="ECO:0000256" key="2">
    <source>
        <dbReference type="ARBA" id="ARBA00012323"/>
    </source>
</evidence>
<keyword evidence="6" id="KW-0418">Kinase</keyword>
<sequence>MRRRIIQKGKGVSFKMGKKCIGIDVGGTSVKIGLFETTGDLLLKWEVPTRKEEGGKYIIGDVAASILKTLEEKQIPMEEVVGAGLGVPGPVMPDGSVEVCVNLGWRNVNPGKELSGLLGGMPVKSGNDANVAALGEMWQGGGKGFDDIVMVTLGTGVGGGVIIGQKIVAGKHGLAGEIGHIHIRDEETEHCNCGGVGCVEQISSATGIAREARRKMAASDAPSAMRKFGDRITAKNVLDAAKAGDALALETMEVVGHYLGLALAQISMVVDPEVFVIGGGVSRAGQFLIDTIYKHYDQYTPISKNKSGIVLATLGNDAGIYGAARQILD</sequence>
<dbReference type="InterPro" id="IPR049874">
    <property type="entry name" value="ROK_cs"/>
</dbReference>
<protein>
    <recommendedName>
        <fullName evidence="3">Glucokinase</fullName>
        <ecNumber evidence="2">2.7.1.2</ecNumber>
    </recommendedName>
    <alternativeName>
        <fullName evidence="8">Glucose kinase</fullName>
    </alternativeName>
</protein>
<keyword evidence="4" id="KW-0808">Transferase</keyword>
<reference evidence="9 10" key="1">
    <citation type="submission" date="2010-01" db="EMBL/GenBank/DDBJ databases">
        <authorList>
            <person name="Weinstock G."/>
            <person name="Sodergren E."/>
            <person name="Clifton S."/>
            <person name="Fulton L."/>
            <person name="Fulton B."/>
            <person name="Courtney L."/>
            <person name="Fronick C."/>
            <person name="Harrison M."/>
            <person name="Strong C."/>
            <person name="Farmer C."/>
            <person name="Delahaunty K."/>
            <person name="Markovic C."/>
            <person name="Hall O."/>
            <person name="Minx P."/>
            <person name="Tomlinson C."/>
            <person name="Mitreva M."/>
            <person name="Nelson J."/>
            <person name="Hou S."/>
            <person name="Wollam A."/>
            <person name="Pepin K.H."/>
            <person name="Johnson M."/>
            <person name="Bhonagiri V."/>
            <person name="Nash W.E."/>
            <person name="Warren W."/>
            <person name="Chinwalla A."/>
            <person name="Mardis E.R."/>
            <person name="Wilson R.K."/>
        </authorList>
    </citation>
    <scope>NUCLEOTIDE SEQUENCE [LARGE SCALE GENOMIC DNA]</scope>
    <source>
        <strain evidence="9 10">DSM 13479</strain>
    </source>
</reference>
<comment type="similarity">
    <text evidence="1">Belongs to the ROK (NagC/XylR) family.</text>
</comment>
<dbReference type="PANTHER" id="PTHR18964">
    <property type="entry name" value="ROK (REPRESSOR, ORF, KINASE) FAMILY"/>
    <property type="match status" value="1"/>
</dbReference>
<dbReference type="EMBL" id="ACIO01000081">
    <property type="protein sequence ID" value="EFD00526.1"/>
    <property type="molecule type" value="Genomic_DNA"/>
</dbReference>
<evidence type="ECO:0000256" key="1">
    <source>
        <dbReference type="ARBA" id="ARBA00006479"/>
    </source>
</evidence>
<accession>D3ACF7</accession>
<name>D3ACF7_9FIRM</name>
<dbReference type="EC" id="2.7.1.2" evidence="2"/>
<dbReference type="AlphaFoldDB" id="D3ACF7"/>
<dbReference type="GO" id="GO:0005524">
    <property type="term" value="F:ATP binding"/>
    <property type="evidence" value="ECO:0007669"/>
    <property type="project" value="UniProtKB-KW"/>
</dbReference>
<keyword evidence="7" id="KW-0067">ATP-binding</keyword>
<organism evidence="9 10">
    <name type="scientific">Hungatella hathewayi DSM 13479</name>
    <dbReference type="NCBI Taxonomy" id="566550"/>
    <lineage>
        <taxon>Bacteria</taxon>
        <taxon>Bacillati</taxon>
        <taxon>Bacillota</taxon>
        <taxon>Clostridia</taxon>
        <taxon>Lachnospirales</taxon>
        <taxon>Lachnospiraceae</taxon>
        <taxon>Hungatella</taxon>
    </lineage>
</organism>
<dbReference type="GO" id="GO:0006096">
    <property type="term" value="P:glycolytic process"/>
    <property type="evidence" value="ECO:0007669"/>
    <property type="project" value="InterPro"/>
</dbReference>
<gene>
    <name evidence="9" type="ORF">CLOSTHATH_01285</name>
</gene>
<evidence type="ECO:0000256" key="8">
    <source>
        <dbReference type="ARBA" id="ARBA00032386"/>
    </source>
</evidence>
<evidence type="ECO:0000256" key="6">
    <source>
        <dbReference type="ARBA" id="ARBA00022777"/>
    </source>
</evidence>
<dbReference type="InterPro" id="IPR004654">
    <property type="entry name" value="ROK_glcA"/>
</dbReference>
<dbReference type="SUPFAM" id="SSF53067">
    <property type="entry name" value="Actin-like ATPase domain"/>
    <property type="match status" value="1"/>
</dbReference>
<dbReference type="Gene3D" id="3.30.420.40">
    <property type="match status" value="2"/>
</dbReference>
<dbReference type="PANTHER" id="PTHR18964:SF149">
    <property type="entry name" value="BIFUNCTIONAL UDP-N-ACETYLGLUCOSAMINE 2-EPIMERASE_N-ACETYLMANNOSAMINE KINASE"/>
    <property type="match status" value="1"/>
</dbReference>
<evidence type="ECO:0000256" key="7">
    <source>
        <dbReference type="ARBA" id="ARBA00022840"/>
    </source>
</evidence>
<dbReference type="InterPro" id="IPR000600">
    <property type="entry name" value="ROK"/>
</dbReference>
<dbReference type="NCBIfam" id="TIGR00744">
    <property type="entry name" value="ROK_glcA_fam"/>
    <property type="match status" value="1"/>
</dbReference>
<evidence type="ECO:0000256" key="5">
    <source>
        <dbReference type="ARBA" id="ARBA00022741"/>
    </source>
</evidence>
<dbReference type="Proteomes" id="UP000004968">
    <property type="component" value="Unassembled WGS sequence"/>
</dbReference>
<dbReference type="Pfam" id="PF00480">
    <property type="entry name" value="ROK"/>
    <property type="match status" value="1"/>
</dbReference>
<dbReference type="InterPro" id="IPR043129">
    <property type="entry name" value="ATPase_NBD"/>
</dbReference>
<evidence type="ECO:0000256" key="4">
    <source>
        <dbReference type="ARBA" id="ARBA00022679"/>
    </source>
</evidence>
<dbReference type="HOGENOM" id="CLU_036604_0_1_9"/>
<proteinExistence type="inferred from homology"/>
<keyword evidence="5" id="KW-0547">Nucleotide-binding</keyword>
<dbReference type="GO" id="GO:0005737">
    <property type="term" value="C:cytoplasm"/>
    <property type="evidence" value="ECO:0007669"/>
    <property type="project" value="InterPro"/>
</dbReference>
<evidence type="ECO:0000313" key="10">
    <source>
        <dbReference type="Proteomes" id="UP000004968"/>
    </source>
</evidence>
<evidence type="ECO:0000313" key="9">
    <source>
        <dbReference type="EMBL" id="EFD00526.1"/>
    </source>
</evidence>
<evidence type="ECO:0000256" key="3">
    <source>
        <dbReference type="ARBA" id="ARBA00014701"/>
    </source>
</evidence>
<comment type="caution">
    <text evidence="9">The sequence shown here is derived from an EMBL/GenBank/DDBJ whole genome shotgun (WGS) entry which is preliminary data.</text>
</comment>